<name>A0AAV1SJ30_9ROSI</name>
<evidence type="ECO:0000313" key="2">
    <source>
        <dbReference type="Proteomes" id="UP001314170"/>
    </source>
</evidence>
<dbReference type="Proteomes" id="UP001314170">
    <property type="component" value="Unassembled WGS sequence"/>
</dbReference>
<dbReference type="EMBL" id="CAWUPB010001194">
    <property type="protein sequence ID" value="CAK7352246.1"/>
    <property type="molecule type" value="Genomic_DNA"/>
</dbReference>
<reference evidence="1 2" key="1">
    <citation type="submission" date="2024-01" db="EMBL/GenBank/DDBJ databases">
        <authorList>
            <person name="Waweru B."/>
        </authorList>
    </citation>
    <scope>NUCLEOTIDE SEQUENCE [LARGE SCALE GENOMIC DNA]</scope>
</reference>
<comment type="caution">
    <text evidence="1">The sequence shown here is derived from an EMBL/GenBank/DDBJ whole genome shotgun (WGS) entry which is preliminary data.</text>
</comment>
<proteinExistence type="predicted"/>
<feature type="non-terminal residue" evidence="1">
    <location>
        <position position="1"/>
    </location>
</feature>
<sequence>EEQSPLYEAEIRLCMCSPAHSHMRCTEEQLKGLQWPGATERQLALSVPGAAADKRGHAGADFTT</sequence>
<dbReference type="AlphaFoldDB" id="A0AAV1SJ30"/>
<evidence type="ECO:0000313" key="1">
    <source>
        <dbReference type="EMBL" id="CAK7352246.1"/>
    </source>
</evidence>
<keyword evidence="2" id="KW-1185">Reference proteome</keyword>
<protein>
    <submittedName>
        <fullName evidence="1">Uncharacterized protein</fullName>
    </submittedName>
</protein>
<gene>
    <name evidence="1" type="ORF">DCAF_LOCUS24126</name>
</gene>
<accession>A0AAV1SJ30</accession>
<organism evidence="1 2">
    <name type="scientific">Dovyalis caffra</name>
    <dbReference type="NCBI Taxonomy" id="77055"/>
    <lineage>
        <taxon>Eukaryota</taxon>
        <taxon>Viridiplantae</taxon>
        <taxon>Streptophyta</taxon>
        <taxon>Embryophyta</taxon>
        <taxon>Tracheophyta</taxon>
        <taxon>Spermatophyta</taxon>
        <taxon>Magnoliopsida</taxon>
        <taxon>eudicotyledons</taxon>
        <taxon>Gunneridae</taxon>
        <taxon>Pentapetalae</taxon>
        <taxon>rosids</taxon>
        <taxon>fabids</taxon>
        <taxon>Malpighiales</taxon>
        <taxon>Salicaceae</taxon>
        <taxon>Flacourtieae</taxon>
        <taxon>Dovyalis</taxon>
    </lineage>
</organism>